<proteinExistence type="predicted"/>
<reference evidence="5 6" key="1">
    <citation type="journal article" date="2011" name="Proc. Natl. Acad. Sci. U.S.A.">
        <title>Niche of harmful alga Aureococcus anophagefferens revealed through ecogenomics.</title>
        <authorList>
            <person name="Gobler C.J."/>
            <person name="Berry D.L."/>
            <person name="Dyhrman S.T."/>
            <person name="Wilhelm S.W."/>
            <person name="Salamov A."/>
            <person name="Lobanov A.V."/>
            <person name="Zhang Y."/>
            <person name="Collier J.L."/>
            <person name="Wurch L.L."/>
            <person name="Kustka A.B."/>
            <person name="Dill B.D."/>
            <person name="Shah M."/>
            <person name="VerBerkmoes N.C."/>
            <person name="Kuo A."/>
            <person name="Terry A."/>
            <person name="Pangilinan J."/>
            <person name="Lindquist E.A."/>
            <person name="Lucas S."/>
            <person name="Paulsen I.T."/>
            <person name="Hattenrath-Lehmann T.K."/>
            <person name="Talmage S.C."/>
            <person name="Walker E.A."/>
            <person name="Koch F."/>
            <person name="Burson A.M."/>
            <person name="Marcoval M.A."/>
            <person name="Tang Y.Z."/>
            <person name="Lecleir G.R."/>
            <person name="Coyne K.J."/>
            <person name="Berg G.M."/>
            <person name="Bertrand E.M."/>
            <person name="Saito M.A."/>
            <person name="Gladyshev V.N."/>
            <person name="Grigoriev I.V."/>
        </authorList>
    </citation>
    <scope>NUCLEOTIDE SEQUENCE [LARGE SCALE GENOMIC DNA]</scope>
    <source>
        <strain evidence="6">CCMP 1984</strain>
    </source>
</reference>
<feature type="region of interest" description="Disordered" evidence="4">
    <location>
        <begin position="68"/>
        <end position="106"/>
    </location>
</feature>
<dbReference type="SUPFAM" id="SSF48403">
    <property type="entry name" value="Ankyrin repeat"/>
    <property type="match status" value="1"/>
</dbReference>
<dbReference type="Gene3D" id="1.25.40.20">
    <property type="entry name" value="Ankyrin repeat-containing domain"/>
    <property type="match status" value="1"/>
</dbReference>
<gene>
    <name evidence="5" type="ORF">AURANDRAFT_69027</name>
</gene>
<organism evidence="6">
    <name type="scientific">Aureococcus anophagefferens</name>
    <name type="common">Harmful bloom alga</name>
    <dbReference type="NCBI Taxonomy" id="44056"/>
    <lineage>
        <taxon>Eukaryota</taxon>
        <taxon>Sar</taxon>
        <taxon>Stramenopiles</taxon>
        <taxon>Ochrophyta</taxon>
        <taxon>Pelagophyceae</taxon>
        <taxon>Pelagomonadales</taxon>
        <taxon>Pelagomonadaceae</taxon>
        <taxon>Aureococcus</taxon>
    </lineage>
</organism>
<keyword evidence="1" id="KW-0677">Repeat</keyword>
<evidence type="ECO:0000256" key="4">
    <source>
        <dbReference type="SAM" id="MobiDB-lite"/>
    </source>
</evidence>
<sequence length="262" mass="28080">MPPSHDSYSDDDASSSSSASDASFREGASVEAQRREGGKWRAATVLHVSESGATYDLDFGELYGRKEGVAKARVRRGPATDAAPPPRRKPKPAKPPPPRIVESARGLDAVDDFRGDRDAEDALRKSLGWLATRARPADLEDAIADRGVDDVEGLHDWGWLHYAAAAGKDEHVRIILDAVRRATRDDDGGGDDERPAGPLDAKESLDGWTPLHLAVVGRHVAVVRLLLKAGARADAKDKHGDAPLACCAAAGVRAKRVRALLR</sequence>
<dbReference type="PROSITE" id="PS50297">
    <property type="entry name" value="ANK_REP_REGION"/>
    <property type="match status" value="1"/>
</dbReference>
<dbReference type="RefSeq" id="XP_009043022.1">
    <property type="nucleotide sequence ID" value="XM_009044774.1"/>
</dbReference>
<dbReference type="KEGG" id="aaf:AURANDRAFT_69027"/>
<keyword evidence="6" id="KW-1185">Reference proteome</keyword>
<dbReference type="InterPro" id="IPR050745">
    <property type="entry name" value="Multifunctional_regulatory"/>
</dbReference>
<evidence type="ECO:0000313" key="5">
    <source>
        <dbReference type="EMBL" id="EGB02280.1"/>
    </source>
</evidence>
<evidence type="ECO:0000256" key="2">
    <source>
        <dbReference type="ARBA" id="ARBA00023043"/>
    </source>
</evidence>
<dbReference type="InterPro" id="IPR036770">
    <property type="entry name" value="Ankyrin_rpt-contain_sf"/>
</dbReference>
<feature type="non-terminal residue" evidence="5">
    <location>
        <position position="262"/>
    </location>
</feature>
<dbReference type="Proteomes" id="UP000002729">
    <property type="component" value="Unassembled WGS sequence"/>
</dbReference>
<evidence type="ECO:0000256" key="3">
    <source>
        <dbReference type="PROSITE-ProRule" id="PRU00023"/>
    </source>
</evidence>
<protein>
    <submittedName>
        <fullName evidence="5">Uncharacterized protein</fullName>
    </submittedName>
</protein>
<feature type="region of interest" description="Disordered" evidence="4">
    <location>
        <begin position="1"/>
        <end position="42"/>
    </location>
</feature>
<evidence type="ECO:0000313" key="6">
    <source>
        <dbReference type="Proteomes" id="UP000002729"/>
    </source>
</evidence>
<dbReference type="PANTHER" id="PTHR24189">
    <property type="entry name" value="MYOTROPHIN"/>
    <property type="match status" value="1"/>
</dbReference>
<dbReference type="GeneID" id="20227192"/>
<keyword evidence="2 3" id="KW-0040">ANK repeat</keyword>
<feature type="repeat" description="ANK" evidence="3">
    <location>
        <begin position="206"/>
        <end position="238"/>
    </location>
</feature>
<dbReference type="InterPro" id="IPR002110">
    <property type="entry name" value="Ankyrin_rpt"/>
</dbReference>
<dbReference type="PROSITE" id="PS50088">
    <property type="entry name" value="ANK_REPEAT"/>
    <property type="match status" value="1"/>
</dbReference>
<dbReference type="AlphaFoldDB" id="F0YRH9"/>
<accession>F0YRH9</accession>
<dbReference type="SMART" id="SM00248">
    <property type="entry name" value="ANK"/>
    <property type="match status" value="2"/>
</dbReference>
<evidence type="ECO:0000256" key="1">
    <source>
        <dbReference type="ARBA" id="ARBA00022737"/>
    </source>
</evidence>
<dbReference type="OrthoDB" id="10254927at2759"/>
<dbReference type="InParanoid" id="F0YRH9"/>
<dbReference type="Gene3D" id="2.30.30.140">
    <property type="match status" value="1"/>
</dbReference>
<name>F0YRH9_AURAN</name>
<dbReference type="EMBL" id="GL833649">
    <property type="protein sequence ID" value="EGB02280.1"/>
    <property type="molecule type" value="Genomic_DNA"/>
</dbReference>
<dbReference type="Pfam" id="PF12796">
    <property type="entry name" value="Ank_2"/>
    <property type="match status" value="1"/>
</dbReference>
<dbReference type="PANTHER" id="PTHR24189:SF50">
    <property type="entry name" value="ANKYRIN REPEAT AND SOCS BOX PROTEIN 2"/>
    <property type="match status" value="1"/>
</dbReference>
<feature type="region of interest" description="Disordered" evidence="4">
    <location>
        <begin position="183"/>
        <end position="203"/>
    </location>
</feature>